<evidence type="ECO:0000313" key="7">
    <source>
        <dbReference type="Proteomes" id="UP000197003"/>
    </source>
</evidence>
<feature type="domain" description="Peptidase M16 N-terminal" evidence="4">
    <location>
        <begin position="479"/>
        <end position="616"/>
    </location>
</feature>
<dbReference type="AlphaFoldDB" id="A0A1Z3N3S6"/>
<reference evidence="6 7" key="1">
    <citation type="submission" date="2017-04" db="EMBL/GenBank/DDBJ databases">
        <title>Whole genome sequence of Bdellovibrio bacteriovorus strain SSB218315.</title>
        <authorList>
            <person name="Oyedara O."/>
            <person name="Rodriguez-Perez M.A."/>
        </authorList>
    </citation>
    <scope>NUCLEOTIDE SEQUENCE [LARGE SCALE GENOMIC DNA]</scope>
    <source>
        <strain evidence="6 7">SSB218315</strain>
    </source>
</reference>
<dbReference type="InterPro" id="IPR050361">
    <property type="entry name" value="MPP/UQCRC_Complex"/>
</dbReference>
<evidence type="ECO:0000259" key="5">
    <source>
        <dbReference type="Pfam" id="PF05193"/>
    </source>
</evidence>
<comment type="cofactor">
    <cofactor evidence="1">
        <name>Zn(2+)</name>
        <dbReference type="ChEBI" id="CHEBI:29105"/>
    </cofactor>
</comment>
<dbReference type="InterPro" id="IPR001431">
    <property type="entry name" value="Pept_M16_Zn_BS"/>
</dbReference>
<dbReference type="PROSITE" id="PS00143">
    <property type="entry name" value="INSULINASE"/>
    <property type="match status" value="1"/>
</dbReference>
<sequence>MSKKFQLKNGMKVLLLESHKSPVVSVQMWVKTGSADEKKTEEGISHFIEHLVFKGTRKYKVGEIAATVEGSGGELNAYTSFDQTVFYVTISKQFSDVALDVISEMMGYPTFDPQEIDNEREVVLEEIKRGQDSPGRRASQLLFTNVFPKSPYGIPVIGYDKVVKKVSAKKIREFYQSRYVPSNMFLVVSGDFDSKEMKTRVQQMFGGFAPYKLRKVARKKEPAQKTVRIKVEQAKFEQTTAYLTWRIPSVKHKDIAALEVMSAILGQGDSCRLMQTLRIKEPLTNSVGSFAYSMQDDGLFAVSLGLEKENLTKALSALIPELVRIVTEPPTVAEMQKAITNFASHEVYSMETVDNIARKAGSNEFYYGDHDYYKKYMKQVYALKPEDIQKIAKKYLKADSFGLSMMTNMDKKNADRILKAFAKDLRKALREAKVVKQKAPRFAAKKFNINAGAAKGVPTTERIVLDSGATLLIREQSDTPYVAMKAAFLGGARVEPEGQNGLTELFARNWMSGSKNFTEDDINLRVDELAAGIGAFGGRNSAGLSMDYLSPFEDKMLEIYADSLLAPQFPEIILEREKVVLKNQIKARNDNPAQLCILAFMQEIFKGHPYSRDLVGSETTVNAISSADLLGYYKKIAMAKNVTFSVVGDVDTKKWVKMLNEITKELPKGERVKNHFAAPKITESKRLFRELKKEQSHIIVGYQGLTLSSPERYTMEIIQSILSGQGGRLFIELRDKNSLAYSVSPMHMEGIECGYFGGYIGCSPEKSEKAIQMLKAEFNKLATTKISPEELVRAQRYLIGRHDIELQRKSTIGNAILFDDIYGLDYRESLDVADKYFAVSPEDVQKLAQKIFSQPSIVSLVGPTDVKS</sequence>
<accession>A0A1Z3N3S6</accession>
<comment type="similarity">
    <text evidence="2 3">Belongs to the peptidase M16 family.</text>
</comment>
<dbReference type="GO" id="GO:0046872">
    <property type="term" value="F:metal ion binding"/>
    <property type="evidence" value="ECO:0007669"/>
    <property type="project" value="InterPro"/>
</dbReference>
<dbReference type="PANTHER" id="PTHR11851">
    <property type="entry name" value="METALLOPROTEASE"/>
    <property type="match status" value="1"/>
</dbReference>
<dbReference type="Proteomes" id="UP000197003">
    <property type="component" value="Chromosome"/>
</dbReference>
<dbReference type="InterPro" id="IPR011249">
    <property type="entry name" value="Metalloenz_LuxS/M16"/>
</dbReference>
<dbReference type="InterPro" id="IPR007863">
    <property type="entry name" value="Peptidase_M16_C"/>
</dbReference>
<dbReference type="InterPro" id="IPR011765">
    <property type="entry name" value="Pept_M16_N"/>
</dbReference>
<dbReference type="SUPFAM" id="SSF63411">
    <property type="entry name" value="LuxS/MPP-like metallohydrolase"/>
    <property type="match status" value="4"/>
</dbReference>
<dbReference type="EMBL" id="CP020946">
    <property type="protein sequence ID" value="ASD62128.1"/>
    <property type="molecule type" value="Genomic_DNA"/>
</dbReference>
<evidence type="ECO:0000256" key="1">
    <source>
        <dbReference type="ARBA" id="ARBA00001947"/>
    </source>
</evidence>
<organism evidence="6 7">
    <name type="scientific">Bdellovibrio bacteriovorus</name>
    <dbReference type="NCBI Taxonomy" id="959"/>
    <lineage>
        <taxon>Bacteria</taxon>
        <taxon>Pseudomonadati</taxon>
        <taxon>Bdellovibrionota</taxon>
        <taxon>Bdellovibrionia</taxon>
        <taxon>Bdellovibrionales</taxon>
        <taxon>Pseudobdellovibrionaceae</taxon>
        <taxon>Bdellovibrio</taxon>
    </lineage>
</organism>
<keyword evidence="6" id="KW-0378">Hydrolase</keyword>
<dbReference type="Pfam" id="PF00675">
    <property type="entry name" value="Peptidase_M16"/>
    <property type="match status" value="2"/>
</dbReference>
<evidence type="ECO:0000313" key="6">
    <source>
        <dbReference type="EMBL" id="ASD62128.1"/>
    </source>
</evidence>
<gene>
    <name evidence="6" type="ORF">B9G79_00390</name>
</gene>
<protein>
    <submittedName>
        <fullName evidence="6">Zinc protease</fullName>
    </submittedName>
</protein>
<dbReference type="GO" id="GO:0004222">
    <property type="term" value="F:metalloendopeptidase activity"/>
    <property type="evidence" value="ECO:0007669"/>
    <property type="project" value="InterPro"/>
</dbReference>
<feature type="domain" description="Peptidase M16 C-terminal" evidence="5">
    <location>
        <begin position="165"/>
        <end position="341"/>
    </location>
</feature>
<feature type="domain" description="Peptidase M16 N-terminal" evidence="4">
    <location>
        <begin position="13"/>
        <end position="157"/>
    </location>
</feature>
<dbReference type="GO" id="GO:0006508">
    <property type="term" value="P:proteolysis"/>
    <property type="evidence" value="ECO:0007669"/>
    <property type="project" value="UniProtKB-KW"/>
</dbReference>
<evidence type="ECO:0000256" key="2">
    <source>
        <dbReference type="ARBA" id="ARBA00007261"/>
    </source>
</evidence>
<evidence type="ECO:0000256" key="3">
    <source>
        <dbReference type="RuleBase" id="RU004447"/>
    </source>
</evidence>
<dbReference type="Pfam" id="PF05193">
    <property type="entry name" value="Peptidase_M16_C"/>
    <property type="match status" value="2"/>
</dbReference>
<evidence type="ECO:0000259" key="4">
    <source>
        <dbReference type="Pfam" id="PF00675"/>
    </source>
</evidence>
<dbReference type="RefSeq" id="WP_088563797.1">
    <property type="nucleotide sequence ID" value="NZ_CP020946.1"/>
</dbReference>
<name>A0A1Z3N3S6_BDEBC</name>
<dbReference type="OrthoDB" id="5288619at2"/>
<dbReference type="PANTHER" id="PTHR11851:SF49">
    <property type="entry name" value="MITOCHONDRIAL-PROCESSING PEPTIDASE SUBUNIT ALPHA"/>
    <property type="match status" value="1"/>
</dbReference>
<proteinExistence type="inferred from homology"/>
<feature type="domain" description="Peptidase M16 C-terminal" evidence="5">
    <location>
        <begin position="624"/>
        <end position="797"/>
    </location>
</feature>
<dbReference type="Gene3D" id="3.30.830.10">
    <property type="entry name" value="Metalloenzyme, LuxS/M16 peptidase-like"/>
    <property type="match status" value="4"/>
</dbReference>
<keyword evidence="6" id="KW-0645">Protease</keyword>